<evidence type="ECO:0000256" key="1">
    <source>
        <dbReference type="ARBA" id="ARBA00022786"/>
    </source>
</evidence>
<dbReference type="CDD" id="cd02257">
    <property type="entry name" value="Peptidase_C19"/>
    <property type="match status" value="1"/>
</dbReference>
<proteinExistence type="predicted"/>
<comment type="caution">
    <text evidence="4">The sequence shown here is derived from an EMBL/GenBank/DDBJ whole genome shotgun (WGS) entry which is preliminary data.</text>
</comment>
<evidence type="ECO:0000259" key="3">
    <source>
        <dbReference type="PROSITE" id="PS50235"/>
    </source>
</evidence>
<dbReference type="InterPro" id="IPR038765">
    <property type="entry name" value="Papain-like_cys_pep_sf"/>
</dbReference>
<dbReference type="InterPro" id="IPR001394">
    <property type="entry name" value="Peptidase_C19_UCH"/>
</dbReference>
<dbReference type="SUPFAM" id="SSF54001">
    <property type="entry name" value="Cysteine proteinases"/>
    <property type="match status" value="1"/>
</dbReference>
<evidence type="ECO:0000256" key="2">
    <source>
        <dbReference type="ARBA" id="ARBA00022801"/>
    </source>
</evidence>
<sequence length="430" mass="48372">MSSSSSFSASSARAAMSNSLWMAQSRVMSRRKGLSNEMGENNCFLNVIIQSLWHLRSCRVLITTGDHALHHRFGGDEAEQQAAEPTPAPVPTVCLLCELEQIFILYQFAEEPVLAVDRVRVALGDRFQLGAMNDATETLEAILDALHWDTFSRMLTLRRRQHVASADELSQSALEDASAIVCAPLCVAHLLFQTNLMELRSCAQCGETTEPLMNTDFLYRVYAQELLSFGLPRPTMEQVLHHEAQGGAVSPEFAPKCDACKTGAMRASRWILQLPMVFAISVIWSSDHVDKRDVRGWMELLSAQNNRAGADPQLLDLGRVFRLDTADRRDGAAPDDASASTEYEFRGMVCYYGRHYVGFFKSRAEENGKTSERWFLFDDTRVKPVGLWSDVRSRIERGGYQPTLLFYERKGLRRDALEKLATEIHDCSFP</sequence>
<dbReference type="PANTHER" id="PTHR22975">
    <property type="entry name" value="UBIQUITIN SPECIFIC PROTEINASE"/>
    <property type="match status" value="1"/>
</dbReference>
<keyword evidence="1" id="KW-0833">Ubl conjugation pathway</keyword>
<dbReference type="PANTHER" id="PTHR22975:SF9">
    <property type="entry name" value="ECHINUS SPLICE FORM 3"/>
    <property type="match status" value="1"/>
</dbReference>
<dbReference type="Proteomes" id="UP001209570">
    <property type="component" value="Unassembled WGS sequence"/>
</dbReference>
<dbReference type="PROSITE" id="PS50235">
    <property type="entry name" value="USP_3"/>
    <property type="match status" value="1"/>
</dbReference>
<keyword evidence="5" id="KW-1185">Reference proteome</keyword>
<gene>
    <name evidence="4" type="ORF">P43SY_004098</name>
</gene>
<protein>
    <recommendedName>
        <fullName evidence="3">USP domain-containing protein</fullName>
    </recommendedName>
</protein>
<dbReference type="AlphaFoldDB" id="A0AAD5LL36"/>
<keyword evidence="2" id="KW-0378">Hydrolase</keyword>
<reference evidence="4" key="1">
    <citation type="submission" date="2021-12" db="EMBL/GenBank/DDBJ databases">
        <title>Prjna785345.</title>
        <authorList>
            <person name="Rujirawat T."/>
            <person name="Krajaejun T."/>
        </authorList>
    </citation>
    <scope>NUCLEOTIDE SEQUENCE</scope>
    <source>
        <strain evidence="4">Pi057C3</strain>
    </source>
</reference>
<dbReference type="GO" id="GO:0016579">
    <property type="term" value="P:protein deubiquitination"/>
    <property type="evidence" value="ECO:0007669"/>
    <property type="project" value="InterPro"/>
</dbReference>
<evidence type="ECO:0000313" key="5">
    <source>
        <dbReference type="Proteomes" id="UP001209570"/>
    </source>
</evidence>
<accession>A0AAD5LL36</accession>
<dbReference type="GO" id="GO:0004843">
    <property type="term" value="F:cysteine-type deubiquitinase activity"/>
    <property type="evidence" value="ECO:0007669"/>
    <property type="project" value="InterPro"/>
</dbReference>
<organism evidence="4 5">
    <name type="scientific">Pythium insidiosum</name>
    <name type="common">Pythiosis disease agent</name>
    <dbReference type="NCBI Taxonomy" id="114742"/>
    <lineage>
        <taxon>Eukaryota</taxon>
        <taxon>Sar</taxon>
        <taxon>Stramenopiles</taxon>
        <taxon>Oomycota</taxon>
        <taxon>Peronosporomycetes</taxon>
        <taxon>Pythiales</taxon>
        <taxon>Pythiaceae</taxon>
        <taxon>Pythium</taxon>
    </lineage>
</organism>
<evidence type="ECO:0000313" key="4">
    <source>
        <dbReference type="EMBL" id="KAJ0402389.1"/>
    </source>
</evidence>
<dbReference type="Pfam" id="PF00443">
    <property type="entry name" value="UCH"/>
    <property type="match status" value="1"/>
</dbReference>
<dbReference type="EMBL" id="JAKCXM010000103">
    <property type="protein sequence ID" value="KAJ0402389.1"/>
    <property type="molecule type" value="Genomic_DNA"/>
</dbReference>
<feature type="domain" description="USP" evidence="3">
    <location>
        <begin position="32"/>
        <end position="410"/>
    </location>
</feature>
<name>A0AAD5LL36_PYTIN</name>
<dbReference type="InterPro" id="IPR052398">
    <property type="entry name" value="Ubiquitin_hydrolase_53/54"/>
</dbReference>
<dbReference type="Gene3D" id="3.90.70.10">
    <property type="entry name" value="Cysteine proteinases"/>
    <property type="match status" value="1"/>
</dbReference>
<dbReference type="InterPro" id="IPR028889">
    <property type="entry name" value="USP"/>
</dbReference>